<keyword evidence="1" id="KW-0732">Signal</keyword>
<feature type="signal peptide" evidence="1">
    <location>
        <begin position="1"/>
        <end position="20"/>
    </location>
</feature>
<dbReference type="Gene3D" id="1.10.40.110">
    <property type="match status" value="1"/>
</dbReference>
<dbReference type="PROSITE" id="PS51257">
    <property type="entry name" value="PROKAR_LIPOPROTEIN"/>
    <property type="match status" value="1"/>
</dbReference>
<protein>
    <submittedName>
        <fullName evidence="3">Protein-disulfide isomerase</fullName>
    </submittedName>
</protein>
<dbReference type="Pfam" id="PF13462">
    <property type="entry name" value="Thioredoxin_4"/>
    <property type="match status" value="1"/>
</dbReference>
<dbReference type="GO" id="GO:0016853">
    <property type="term" value="F:isomerase activity"/>
    <property type="evidence" value="ECO:0007669"/>
    <property type="project" value="UniProtKB-KW"/>
</dbReference>
<organism evidence="3 4">
    <name type="scientific">Erythrobacter neustonensis</name>
    <dbReference type="NCBI Taxonomy" id="1112"/>
    <lineage>
        <taxon>Bacteria</taxon>
        <taxon>Pseudomonadati</taxon>
        <taxon>Pseudomonadota</taxon>
        <taxon>Alphaproteobacteria</taxon>
        <taxon>Sphingomonadales</taxon>
        <taxon>Erythrobacteraceae</taxon>
        <taxon>Erythrobacter/Porphyrobacter group</taxon>
        <taxon>Erythrobacter</taxon>
    </lineage>
</organism>
<gene>
    <name evidence="3" type="ORF">A9D12_00340</name>
</gene>
<sequence>MKLTRLFSLPLLAAAPLMLAACGDDVAADGAQPAGEALPAVAAPAGTKWADTVTVTPEGGYMIGNPDAPLKLVEYASHTCSHCAEFSQTGKQPLKDKYVASGVVSFEQRQTFLNPYDVVIAGLATCGAKEQMQPLSDQVWQNLPAVFQGLQGNPQAVEAAGALPIGQRFAAIAEATGLIEFFAARGISADQARTCLADAPRIEALVKQVEANNTKDKVTGTPTFFLNGNRVEGTTWALIEPQLQRAGAR</sequence>
<feature type="chain" id="PRO_5008251598" evidence="1">
    <location>
        <begin position="21"/>
        <end position="249"/>
    </location>
</feature>
<dbReference type="Proteomes" id="UP000078263">
    <property type="component" value="Chromosome"/>
</dbReference>
<dbReference type="InterPro" id="IPR012336">
    <property type="entry name" value="Thioredoxin-like_fold"/>
</dbReference>
<evidence type="ECO:0000313" key="4">
    <source>
        <dbReference type="Proteomes" id="UP000078263"/>
    </source>
</evidence>
<dbReference type="SUPFAM" id="SSF52833">
    <property type="entry name" value="Thioredoxin-like"/>
    <property type="match status" value="1"/>
</dbReference>
<proteinExistence type="predicted"/>
<name>A0A192D118_9SPHN</name>
<reference evidence="3 4" key="1">
    <citation type="submission" date="2016-05" db="EMBL/GenBank/DDBJ databases">
        <title>Compelete Genome Sequence of Bacteriochlorophyll-Synthesizing Bacterium Porphyrobacter neustonensis DSM 9434.</title>
        <authorList>
            <person name="Shi X.-L."/>
            <person name="Wu Y.-H."/>
            <person name="Cheng H."/>
            <person name="Xu L."/>
            <person name="Zhang X.-Q."/>
            <person name="Wang C.-S."/>
            <person name="Xu X.-W."/>
        </authorList>
    </citation>
    <scope>NUCLEOTIDE SEQUENCE [LARGE SCALE GENOMIC DNA]</scope>
    <source>
        <strain evidence="3 4">DSM 9434</strain>
    </source>
</reference>
<feature type="domain" description="Thioredoxin-like fold" evidence="2">
    <location>
        <begin position="59"/>
        <end position="235"/>
    </location>
</feature>
<evidence type="ECO:0000259" key="2">
    <source>
        <dbReference type="Pfam" id="PF13462"/>
    </source>
</evidence>
<dbReference type="OrthoDB" id="8478320at2"/>
<keyword evidence="4" id="KW-1185">Reference proteome</keyword>
<evidence type="ECO:0000256" key="1">
    <source>
        <dbReference type="SAM" id="SignalP"/>
    </source>
</evidence>
<dbReference type="AlphaFoldDB" id="A0A192D118"/>
<dbReference type="Gene3D" id="3.40.30.10">
    <property type="entry name" value="Glutaredoxin"/>
    <property type="match status" value="1"/>
</dbReference>
<dbReference type="KEGG" id="pns:A9D12_00340"/>
<keyword evidence="3" id="KW-0413">Isomerase</keyword>
<dbReference type="RefSeq" id="WP_068348524.1">
    <property type="nucleotide sequence ID" value="NZ_CP016033.1"/>
</dbReference>
<accession>A0A192D118</accession>
<dbReference type="STRING" id="1112.A9D12_00340"/>
<evidence type="ECO:0000313" key="3">
    <source>
        <dbReference type="EMBL" id="ANK11651.1"/>
    </source>
</evidence>
<dbReference type="InterPro" id="IPR036249">
    <property type="entry name" value="Thioredoxin-like_sf"/>
</dbReference>
<dbReference type="EMBL" id="CP016033">
    <property type="protein sequence ID" value="ANK11651.1"/>
    <property type="molecule type" value="Genomic_DNA"/>
</dbReference>